<sequence length="326" mass="36735">MEKSHRVAVCQMQSTNDKDNNFRQVKNLVEKATDGGAKFIFLPECCDFVGENRQETLKLSEPLSGNLIESYKNLARSHNVWLSLGGLHEVPMESSNPPTKIYNCHVVINNSGDLVAAYRKLHMFDVDTPEFRFRESEVVAQGPGIVMPIDTPIGSLGLQICYDIRFPEVSGILRSRGAQILTYPSAFAYATGLAHWETLLRCRAIENQCYVIAAAQMGFHNRKRRSYGHAMIVDPWGKILVDCEEKELDVALVDLDLDKVASVRKNMPCEEHRMKCQNIYSRLPLRIHPESQGGFSFGGFDIPKETVFYESSHSFAFTNIRCVVPG</sequence>
<dbReference type="InterPro" id="IPR045254">
    <property type="entry name" value="Nit1/2_C-N_Hydrolase"/>
</dbReference>
<organism evidence="1 2">
    <name type="scientific">Phlebotomus papatasi</name>
    <name type="common">Sandfly</name>
    <dbReference type="NCBI Taxonomy" id="29031"/>
    <lineage>
        <taxon>Eukaryota</taxon>
        <taxon>Metazoa</taxon>
        <taxon>Ecdysozoa</taxon>
        <taxon>Arthropoda</taxon>
        <taxon>Hexapoda</taxon>
        <taxon>Insecta</taxon>
        <taxon>Pterygota</taxon>
        <taxon>Neoptera</taxon>
        <taxon>Endopterygota</taxon>
        <taxon>Diptera</taxon>
        <taxon>Nematocera</taxon>
        <taxon>Psychodoidea</taxon>
        <taxon>Psychodidae</taxon>
        <taxon>Phlebotomus</taxon>
        <taxon>Phlebotomus</taxon>
    </lineage>
</organism>
<dbReference type="AlphaFoldDB" id="A0A1B0D5U6"/>
<proteinExistence type="predicted"/>
<protein>
    <submittedName>
        <fullName evidence="1">Uncharacterized protein</fullName>
    </submittedName>
</protein>
<evidence type="ECO:0000313" key="1">
    <source>
        <dbReference type="EnsemblMetazoa" id="PPAI002853-PA"/>
    </source>
</evidence>
<dbReference type="VEuPathDB" id="VectorBase:PPAI002853"/>
<dbReference type="PANTHER" id="PTHR23088:SF27">
    <property type="entry name" value="DEAMINATED GLUTATHIONE AMIDASE"/>
    <property type="match status" value="1"/>
</dbReference>
<dbReference type="EnsemblMetazoa" id="PPAI002853-RA">
    <property type="protein sequence ID" value="PPAI002853-PA"/>
    <property type="gene ID" value="PPAI002853"/>
</dbReference>
<dbReference type="EMBL" id="AJVK01000375">
    <property type="status" value="NOT_ANNOTATED_CDS"/>
    <property type="molecule type" value="Genomic_DNA"/>
</dbReference>
<dbReference type="Gene3D" id="3.30.428.10">
    <property type="entry name" value="HIT-like"/>
    <property type="match status" value="1"/>
</dbReference>
<dbReference type="CDD" id="cd07572">
    <property type="entry name" value="nit"/>
    <property type="match status" value="1"/>
</dbReference>
<dbReference type="PANTHER" id="PTHR23088">
    <property type="entry name" value="NITRILASE-RELATED"/>
    <property type="match status" value="1"/>
</dbReference>
<reference evidence="1" key="1">
    <citation type="submission" date="2022-08" db="UniProtKB">
        <authorList>
            <consortium name="EnsemblMetazoa"/>
        </authorList>
    </citation>
    <scope>IDENTIFICATION</scope>
    <source>
        <strain evidence="1">Israel</strain>
    </source>
</reference>
<dbReference type="GO" id="GO:0006139">
    <property type="term" value="P:nucleobase-containing compound metabolic process"/>
    <property type="evidence" value="ECO:0007669"/>
    <property type="project" value="TreeGrafter"/>
</dbReference>
<dbReference type="FunFam" id="3.60.110.10:FF:000005">
    <property type="entry name" value="nitrilase homolog 1 isoform X1"/>
    <property type="match status" value="1"/>
</dbReference>
<dbReference type="PROSITE" id="PS50263">
    <property type="entry name" value="CN_HYDROLASE"/>
    <property type="match status" value="1"/>
</dbReference>
<dbReference type="Gene3D" id="3.60.110.10">
    <property type="entry name" value="Carbon-nitrogen hydrolase"/>
    <property type="match status" value="1"/>
</dbReference>
<dbReference type="SUPFAM" id="SSF56317">
    <property type="entry name" value="Carbon-nitrogen hydrolase"/>
    <property type="match status" value="1"/>
</dbReference>
<name>A0A1B0D5U6_PHLPP</name>
<dbReference type="Pfam" id="PF00795">
    <property type="entry name" value="CN_hydrolase"/>
    <property type="match status" value="1"/>
</dbReference>
<dbReference type="InterPro" id="IPR036265">
    <property type="entry name" value="HIT-like_sf"/>
</dbReference>
<dbReference type="VEuPathDB" id="VectorBase:PPAPM1_006378"/>
<dbReference type="InterPro" id="IPR001110">
    <property type="entry name" value="UPF0012_CS"/>
</dbReference>
<dbReference type="GO" id="GO:0016811">
    <property type="term" value="F:hydrolase activity, acting on carbon-nitrogen (but not peptide) bonds, in linear amides"/>
    <property type="evidence" value="ECO:0007669"/>
    <property type="project" value="InterPro"/>
</dbReference>
<keyword evidence="2" id="KW-1185">Reference proteome</keyword>
<dbReference type="PROSITE" id="PS01227">
    <property type="entry name" value="UPF0012"/>
    <property type="match status" value="1"/>
</dbReference>
<evidence type="ECO:0000313" key="2">
    <source>
        <dbReference type="Proteomes" id="UP000092462"/>
    </source>
</evidence>
<dbReference type="GO" id="GO:0047710">
    <property type="term" value="F:bis(5'-adenosyl)-triphosphatase activity"/>
    <property type="evidence" value="ECO:0007669"/>
    <property type="project" value="TreeGrafter"/>
</dbReference>
<dbReference type="InterPro" id="IPR003010">
    <property type="entry name" value="C-N_Hydrolase"/>
</dbReference>
<dbReference type="InterPro" id="IPR036526">
    <property type="entry name" value="C-N_Hydrolase_sf"/>
</dbReference>
<dbReference type="Proteomes" id="UP000092462">
    <property type="component" value="Unassembled WGS sequence"/>
</dbReference>
<accession>A0A1B0D5U6</accession>